<gene>
    <name evidence="1" type="ORF">OC842_006143</name>
</gene>
<dbReference type="AlphaFoldDB" id="A0AAN6G7T4"/>
<comment type="caution">
    <text evidence="1">The sequence shown here is derived from an EMBL/GenBank/DDBJ whole genome shotgun (WGS) entry which is preliminary data.</text>
</comment>
<keyword evidence="2" id="KW-1185">Reference proteome</keyword>
<name>A0AAN6G7T4_9BASI</name>
<evidence type="ECO:0000313" key="1">
    <source>
        <dbReference type="EMBL" id="KAK0523439.1"/>
    </source>
</evidence>
<protein>
    <submittedName>
        <fullName evidence="1">Uncharacterized protein</fullName>
    </submittedName>
</protein>
<sequence length="199" mass="22510">MSNHQELRYPTKLQLTGDIIFAPRDAEDGTGLIRAFFFDTVTGSVTAHLVSACTDEERDGWFTIRHMPAATCPLRLFDRGDEYMRRVPEEVDGSGPGATVMDWVDMMYSGVGVVQRLDLLRRRGLLVGLTYLGESKGWHRFDVRFKFTEEDINILPPTQSLVNFEGILERQDVDGVPIIRTHQLDLIGMADPALIDILR</sequence>
<evidence type="ECO:0000313" key="2">
    <source>
        <dbReference type="Proteomes" id="UP001176521"/>
    </source>
</evidence>
<organism evidence="1 2">
    <name type="scientific">Tilletia horrida</name>
    <dbReference type="NCBI Taxonomy" id="155126"/>
    <lineage>
        <taxon>Eukaryota</taxon>
        <taxon>Fungi</taxon>
        <taxon>Dikarya</taxon>
        <taxon>Basidiomycota</taxon>
        <taxon>Ustilaginomycotina</taxon>
        <taxon>Exobasidiomycetes</taxon>
        <taxon>Tilletiales</taxon>
        <taxon>Tilletiaceae</taxon>
        <taxon>Tilletia</taxon>
    </lineage>
</organism>
<accession>A0AAN6G7T4</accession>
<dbReference type="EMBL" id="JAPDMQ010000514">
    <property type="protein sequence ID" value="KAK0523439.1"/>
    <property type="molecule type" value="Genomic_DNA"/>
</dbReference>
<proteinExistence type="predicted"/>
<dbReference type="Proteomes" id="UP001176521">
    <property type="component" value="Unassembled WGS sequence"/>
</dbReference>
<reference evidence="1" key="1">
    <citation type="journal article" date="2023" name="PhytoFront">
        <title>Draft Genome Resources of Seven Strains of Tilletia horrida, Causal Agent of Kernel Smut of Rice.</title>
        <authorList>
            <person name="Khanal S."/>
            <person name="Antony Babu S."/>
            <person name="Zhou X.G."/>
        </authorList>
    </citation>
    <scope>NUCLEOTIDE SEQUENCE</scope>
    <source>
        <strain evidence="1">TX3</strain>
    </source>
</reference>